<evidence type="ECO:0000256" key="7">
    <source>
        <dbReference type="ARBA" id="ARBA00022692"/>
    </source>
</evidence>
<evidence type="ECO:0000256" key="4">
    <source>
        <dbReference type="ARBA" id="ARBA00022618"/>
    </source>
</evidence>
<dbReference type="GO" id="GO:0009252">
    <property type="term" value="P:peptidoglycan biosynthetic process"/>
    <property type="evidence" value="ECO:0007669"/>
    <property type="project" value="UniProtKB-UniRule"/>
</dbReference>
<evidence type="ECO:0000256" key="10">
    <source>
        <dbReference type="ARBA" id="ARBA00022984"/>
    </source>
</evidence>
<dbReference type="Gene3D" id="3.90.1310.10">
    <property type="entry name" value="Penicillin-binding protein 2a (Domain 2)"/>
    <property type="match status" value="1"/>
</dbReference>
<keyword evidence="11 16" id="KW-1133">Transmembrane helix</keyword>
<comment type="caution">
    <text evidence="19">The sequence shown here is derived from an EMBL/GenBank/DDBJ whole genome shotgun (WGS) entry which is preliminary data.</text>
</comment>
<dbReference type="InterPro" id="IPR050515">
    <property type="entry name" value="Beta-lactam/transpept"/>
</dbReference>
<evidence type="ECO:0000313" key="20">
    <source>
        <dbReference type="Proteomes" id="UP000005019"/>
    </source>
</evidence>
<keyword evidence="19" id="KW-0808">Transferase</keyword>
<evidence type="ECO:0000256" key="3">
    <source>
        <dbReference type="ARBA" id="ARBA00022519"/>
    </source>
</evidence>
<dbReference type="Pfam" id="PF00905">
    <property type="entry name" value="Transpeptidase"/>
    <property type="match status" value="1"/>
</dbReference>
<dbReference type="InterPro" id="IPR005311">
    <property type="entry name" value="PBP_dimer"/>
</dbReference>
<dbReference type="SUPFAM" id="SSF56601">
    <property type="entry name" value="beta-lactamase/transpeptidase-like"/>
    <property type="match status" value="1"/>
</dbReference>
<dbReference type="PANTHER" id="PTHR30627">
    <property type="entry name" value="PEPTIDOGLYCAN D,D-TRANSPEPTIDASE"/>
    <property type="match status" value="1"/>
</dbReference>
<evidence type="ECO:0000256" key="2">
    <source>
        <dbReference type="ARBA" id="ARBA00022475"/>
    </source>
</evidence>
<keyword evidence="13 16" id="KW-0717">Septation</keyword>
<dbReference type="GO" id="GO:0008955">
    <property type="term" value="F:peptidoglycan glycosyltransferase activity"/>
    <property type="evidence" value="ECO:0007669"/>
    <property type="project" value="InterPro"/>
</dbReference>
<evidence type="ECO:0000256" key="6">
    <source>
        <dbReference type="ARBA" id="ARBA00022670"/>
    </source>
</evidence>
<dbReference type="Proteomes" id="UP000005019">
    <property type="component" value="Unassembled WGS sequence"/>
</dbReference>
<evidence type="ECO:0000256" key="14">
    <source>
        <dbReference type="ARBA" id="ARBA00023306"/>
    </source>
</evidence>
<keyword evidence="5 16" id="KW-0121">Carboxypeptidase</keyword>
<reference evidence="19 20" key="1">
    <citation type="journal article" date="2011" name="J. Bacteriol.">
        <title>Genome sequence of Methyloversatilis universalis FAM5T, a methylotrophic representative of the order Rhodocyclales.</title>
        <authorList>
            <person name="Kittichotirat W."/>
            <person name="Good N.M."/>
            <person name="Hall R."/>
            <person name="Bringel F."/>
            <person name="Lajus A."/>
            <person name="Medigue C."/>
            <person name="Smalley N.E."/>
            <person name="Beck D."/>
            <person name="Bumgarner R."/>
            <person name="Vuilleumier S."/>
            <person name="Kalyuzhnaya M.G."/>
        </authorList>
    </citation>
    <scope>NUCLEOTIDE SEQUENCE [LARGE SCALE GENOMIC DNA]</scope>
    <source>
        <strain evidence="20">ATCC BAA-1314 / JCM 13912 / FAM5</strain>
    </source>
</reference>
<dbReference type="GO" id="GO:0043093">
    <property type="term" value="P:FtsZ-dependent cytokinesis"/>
    <property type="evidence" value="ECO:0007669"/>
    <property type="project" value="UniProtKB-UniRule"/>
</dbReference>
<dbReference type="InterPro" id="IPR012338">
    <property type="entry name" value="Beta-lactam/transpept-like"/>
</dbReference>
<keyword evidence="8 16" id="KW-0378">Hydrolase</keyword>
<dbReference type="GO" id="GO:0071555">
    <property type="term" value="P:cell wall organization"/>
    <property type="evidence" value="ECO:0007669"/>
    <property type="project" value="UniProtKB-KW"/>
</dbReference>
<protein>
    <recommendedName>
        <fullName evidence="16">Peptidoglycan D,D-transpeptidase FtsI</fullName>
        <ecNumber evidence="16">3.4.16.4</ecNumber>
    </recommendedName>
    <alternativeName>
        <fullName evidence="16">Penicillin-binding protein 3</fullName>
        <shortName evidence="16">PBP-3</shortName>
    </alternativeName>
</protein>
<keyword evidence="10 16" id="KW-0573">Peptidoglycan synthesis</keyword>
<dbReference type="InterPro" id="IPR036138">
    <property type="entry name" value="PBP_dimer_sf"/>
</dbReference>
<keyword evidence="20" id="KW-1185">Reference proteome</keyword>
<evidence type="ECO:0000256" key="13">
    <source>
        <dbReference type="ARBA" id="ARBA00023210"/>
    </source>
</evidence>
<keyword evidence="9 16" id="KW-0133">Cell shape</keyword>
<dbReference type="EC" id="3.4.16.4" evidence="16"/>
<organism evidence="19 20">
    <name type="scientific">Methyloversatilis universalis (strain ATCC BAA-1314 / DSM 25237 / JCM 13912 / CCUG 52030 / FAM5)</name>
    <dbReference type="NCBI Taxonomy" id="1000565"/>
    <lineage>
        <taxon>Bacteria</taxon>
        <taxon>Pseudomonadati</taxon>
        <taxon>Pseudomonadota</taxon>
        <taxon>Betaproteobacteria</taxon>
        <taxon>Nitrosomonadales</taxon>
        <taxon>Sterolibacteriaceae</taxon>
        <taxon>Methyloversatilis</taxon>
    </lineage>
</organism>
<feature type="transmembrane region" description="Helical" evidence="16">
    <location>
        <begin position="20"/>
        <end position="39"/>
    </location>
</feature>
<feature type="domain" description="Penicillin-binding protein dimerisation" evidence="18">
    <location>
        <begin position="61"/>
        <end position="221"/>
    </location>
</feature>
<feature type="domain" description="Penicillin-binding protein transpeptidase" evidence="17">
    <location>
        <begin position="262"/>
        <end position="557"/>
    </location>
</feature>
<keyword evidence="6 16" id="KW-0645">Protease</keyword>
<dbReference type="EMBL" id="AFHG01000028">
    <property type="protein sequence ID" value="EGK73518.1"/>
    <property type="molecule type" value="Genomic_DNA"/>
</dbReference>
<dbReference type="GO" id="GO:0008658">
    <property type="term" value="F:penicillin binding"/>
    <property type="evidence" value="ECO:0007669"/>
    <property type="project" value="InterPro"/>
</dbReference>
<dbReference type="AlphaFoldDB" id="F5R767"/>
<keyword evidence="12 16" id="KW-0472">Membrane</keyword>
<evidence type="ECO:0000256" key="1">
    <source>
        <dbReference type="ARBA" id="ARBA00004370"/>
    </source>
</evidence>
<dbReference type="OrthoDB" id="9789078at2"/>
<evidence type="ECO:0000256" key="15">
    <source>
        <dbReference type="ARBA" id="ARBA00023316"/>
    </source>
</evidence>
<dbReference type="GO" id="GO:0006508">
    <property type="term" value="P:proteolysis"/>
    <property type="evidence" value="ECO:0007669"/>
    <property type="project" value="UniProtKB-KW"/>
</dbReference>
<evidence type="ECO:0000256" key="9">
    <source>
        <dbReference type="ARBA" id="ARBA00022960"/>
    </source>
</evidence>
<evidence type="ECO:0000259" key="18">
    <source>
        <dbReference type="Pfam" id="PF03717"/>
    </source>
</evidence>
<gene>
    <name evidence="16" type="primary">ftsI</name>
    <name evidence="19" type="ORF">METUNv1_00145</name>
</gene>
<dbReference type="GO" id="GO:0005886">
    <property type="term" value="C:plasma membrane"/>
    <property type="evidence" value="ECO:0007669"/>
    <property type="project" value="UniProtKB-SubCell"/>
</dbReference>
<evidence type="ECO:0000256" key="8">
    <source>
        <dbReference type="ARBA" id="ARBA00022801"/>
    </source>
</evidence>
<keyword evidence="7 16" id="KW-0812">Transmembrane</keyword>
<dbReference type="STRING" id="1000565.METUNv1_00145"/>
<dbReference type="PANTHER" id="PTHR30627:SF1">
    <property type="entry name" value="PEPTIDOGLYCAN D,D-TRANSPEPTIDASE FTSI"/>
    <property type="match status" value="1"/>
</dbReference>
<comment type="pathway">
    <text evidence="16">Cell wall biogenesis; peptidoglycan biosynthesis.</text>
</comment>
<dbReference type="InterPro" id="IPR001460">
    <property type="entry name" value="PCN-bd_Tpept"/>
</dbReference>
<evidence type="ECO:0000256" key="11">
    <source>
        <dbReference type="ARBA" id="ARBA00022989"/>
    </source>
</evidence>
<feature type="active site" description="Acyl-ester intermediate" evidence="16">
    <location>
        <position position="309"/>
    </location>
</feature>
<dbReference type="RefSeq" id="WP_008057840.1">
    <property type="nucleotide sequence ID" value="NZ_AFHG01000028.1"/>
</dbReference>
<sequence>MKFAHNPLLAELLPAWRARLMLIVMMALFGGLVARAFWLQVVNDEFYQRKGEERFSRVLPTPASRGRVLDRNEQVLAMSTQVSAIVAESRPTRSDAKANPKDIGAEKLSPAQIRQLAELLGMDHREIARRIPENRGRSYLKRQVQPEVAKQILALKLPGIRAEPEYRRYYPHGEVSAHVVGFTGMDDNGLEGIELAMNRPLTGQVGQRRVITDARRNVVEDIEVLAPPRDGGDVRLAIDARLQFLVHSKLKQAVTDHKARAGSAVVLDTRTGEVLALANWPTYNPNNRDQLSGPPLRNRAFTDTYEPGSTIKPIIAAMALESGRYTFDTPVDCSGKLFFGRASIGDAHSHGTLTLAEVIQKSSNIGVAKIAGTFKPSEMWHVYDQMGFGSPLRLGFPGEAGGRLRPAASWKPVEQATMSYGHGMSVTLMQMARSYMVFARDGDLIPLSLTRVDTPQVNGLQVFSAQTAREVRRMLEMAAGPGGTAPKAQIPGYRVAGKTGTAHKLEGGAYANKYIASFVGFAPVSDPRYIVAVMIDEPSNGVHYGGQVAAPVFSDIMNATLRATGVPPDAPVPALQMAKNSVTGKEGW</sequence>
<dbReference type="InterPro" id="IPR037532">
    <property type="entry name" value="FtsI_transpept"/>
</dbReference>
<dbReference type="UniPathway" id="UPA00219"/>
<comment type="function">
    <text evidence="16">Catalyzes cross-linking of the peptidoglycan cell wall at the division septum.</text>
</comment>
<dbReference type="GO" id="GO:0000917">
    <property type="term" value="P:division septum assembly"/>
    <property type="evidence" value="ECO:0007669"/>
    <property type="project" value="UniProtKB-KW"/>
</dbReference>
<proteinExistence type="inferred from homology"/>
<evidence type="ECO:0000259" key="17">
    <source>
        <dbReference type="Pfam" id="PF00905"/>
    </source>
</evidence>
<evidence type="ECO:0000313" key="19">
    <source>
        <dbReference type="EMBL" id="EGK73518.1"/>
    </source>
</evidence>
<comment type="subcellular location">
    <subcellularLocation>
        <location evidence="16">Cell inner membrane</location>
        <topology evidence="16">Single-pass membrane protein</topology>
    </subcellularLocation>
    <subcellularLocation>
        <location evidence="1">Membrane</location>
    </subcellularLocation>
</comment>
<keyword evidence="2 16" id="KW-1003">Cell membrane</keyword>
<comment type="similarity">
    <text evidence="16">Belongs to the transpeptidase family. FtsI subfamily.</text>
</comment>
<keyword evidence="14 16" id="KW-0131">Cell cycle</keyword>
<dbReference type="GO" id="GO:0008360">
    <property type="term" value="P:regulation of cell shape"/>
    <property type="evidence" value="ECO:0007669"/>
    <property type="project" value="UniProtKB-KW"/>
</dbReference>
<evidence type="ECO:0000256" key="5">
    <source>
        <dbReference type="ARBA" id="ARBA00022645"/>
    </source>
</evidence>
<dbReference type="Gene3D" id="3.40.710.10">
    <property type="entry name" value="DD-peptidase/beta-lactamase superfamily"/>
    <property type="match status" value="1"/>
</dbReference>
<dbReference type="Pfam" id="PF03717">
    <property type="entry name" value="PBP_dimer"/>
    <property type="match status" value="1"/>
</dbReference>
<dbReference type="GO" id="GO:0009002">
    <property type="term" value="F:serine-type D-Ala-D-Ala carboxypeptidase activity"/>
    <property type="evidence" value="ECO:0007669"/>
    <property type="project" value="UniProtKB-UniRule"/>
</dbReference>
<accession>F5R767</accession>
<dbReference type="SUPFAM" id="SSF56519">
    <property type="entry name" value="Penicillin binding protein dimerisation domain"/>
    <property type="match status" value="1"/>
</dbReference>
<comment type="catalytic activity">
    <reaction evidence="16">
        <text>Preferential cleavage: (Ac)2-L-Lys-D-Ala-|-D-Ala. Also transpeptidation of peptidyl-alanyl moieties that are N-acyl substituents of D-alanine.</text>
        <dbReference type="EC" id="3.4.16.4"/>
    </reaction>
</comment>
<evidence type="ECO:0000256" key="12">
    <source>
        <dbReference type="ARBA" id="ARBA00023136"/>
    </source>
</evidence>
<dbReference type="HAMAP" id="MF_02080">
    <property type="entry name" value="FtsI_transpept"/>
    <property type="match status" value="1"/>
</dbReference>
<dbReference type="Gene3D" id="3.30.450.330">
    <property type="match status" value="1"/>
</dbReference>
<name>F5R767_METUF</name>
<evidence type="ECO:0000256" key="16">
    <source>
        <dbReference type="HAMAP-Rule" id="MF_02080"/>
    </source>
</evidence>
<keyword evidence="4 16" id="KW-0132">Cell division</keyword>
<dbReference type="eggNOG" id="COG0768">
    <property type="taxonomic scope" value="Bacteria"/>
</dbReference>
<keyword evidence="15 16" id="KW-0961">Cell wall biogenesis/degradation</keyword>
<keyword evidence="3 16" id="KW-0997">Cell inner membrane</keyword>